<evidence type="ECO:0000256" key="1">
    <source>
        <dbReference type="ARBA" id="ARBA00004370"/>
    </source>
</evidence>
<dbReference type="Pfam" id="PF01062">
    <property type="entry name" value="Bestrophin"/>
    <property type="match status" value="2"/>
</dbReference>
<keyword evidence="2 6" id="KW-0812">Transmembrane</keyword>
<dbReference type="EMBL" id="UZAE01003583">
    <property type="protein sequence ID" value="VDO00612.1"/>
    <property type="molecule type" value="Genomic_DNA"/>
</dbReference>
<keyword evidence="6" id="KW-0869">Chloride channel</keyword>
<comment type="subcellular location">
    <subcellularLocation>
        <location evidence="6">Cell membrane</location>
        <topology evidence="6">Multi-pass membrane protein</topology>
    </subcellularLocation>
    <subcellularLocation>
        <location evidence="1">Membrane</location>
    </subcellularLocation>
</comment>
<evidence type="ECO:0000256" key="2">
    <source>
        <dbReference type="ARBA" id="ARBA00022692"/>
    </source>
</evidence>
<evidence type="ECO:0000256" key="3">
    <source>
        <dbReference type="ARBA" id="ARBA00022989"/>
    </source>
</evidence>
<keyword evidence="6" id="KW-1003">Cell membrane</keyword>
<comment type="function">
    <text evidence="6">Forms chloride channels.</text>
</comment>
<keyword evidence="6" id="KW-0813">Transport</keyword>
<dbReference type="OrthoDB" id="201595at2759"/>
<dbReference type="STRING" id="102285.A0A0R3TCG5"/>
<protein>
    <recommendedName>
        <fullName evidence="6">Bestrophin homolog</fullName>
    </recommendedName>
</protein>
<dbReference type="GO" id="GO:0005254">
    <property type="term" value="F:chloride channel activity"/>
    <property type="evidence" value="ECO:0007669"/>
    <property type="project" value="UniProtKB-KW"/>
</dbReference>
<evidence type="ECO:0000256" key="6">
    <source>
        <dbReference type="RuleBase" id="RU363126"/>
    </source>
</evidence>
<dbReference type="InterPro" id="IPR021134">
    <property type="entry name" value="Bestrophin-like"/>
</dbReference>
<dbReference type="GO" id="GO:0005886">
    <property type="term" value="C:plasma membrane"/>
    <property type="evidence" value="ECO:0007669"/>
    <property type="project" value="UniProtKB-SubCell"/>
</dbReference>
<feature type="transmembrane region" description="Helical" evidence="6">
    <location>
        <begin position="93"/>
        <end position="109"/>
    </location>
</feature>
<feature type="transmembrane region" description="Helical" evidence="6">
    <location>
        <begin position="62"/>
        <end position="81"/>
    </location>
</feature>
<keyword evidence="6" id="KW-0868">Chloride</keyword>
<evidence type="ECO:0000313" key="9">
    <source>
        <dbReference type="WBParaSite" id="HNAJ_0000475401-mRNA-1"/>
    </source>
</evidence>
<organism evidence="9">
    <name type="scientific">Rodentolepis nana</name>
    <name type="common">Dwarf tapeworm</name>
    <name type="synonym">Hymenolepis nana</name>
    <dbReference type="NCBI Taxonomy" id="102285"/>
    <lineage>
        <taxon>Eukaryota</taxon>
        <taxon>Metazoa</taxon>
        <taxon>Spiralia</taxon>
        <taxon>Lophotrochozoa</taxon>
        <taxon>Platyhelminthes</taxon>
        <taxon>Cestoda</taxon>
        <taxon>Eucestoda</taxon>
        <taxon>Cyclophyllidea</taxon>
        <taxon>Hymenolepididae</taxon>
        <taxon>Rodentolepis</taxon>
    </lineage>
</organism>
<evidence type="ECO:0000256" key="4">
    <source>
        <dbReference type="ARBA" id="ARBA00023136"/>
    </source>
</evidence>
<feature type="transmembrane region" description="Helical" evidence="6">
    <location>
        <begin position="28"/>
        <end position="50"/>
    </location>
</feature>
<evidence type="ECO:0000313" key="8">
    <source>
        <dbReference type="Proteomes" id="UP000278807"/>
    </source>
</evidence>
<reference evidence="9" key="1">
    <citation type="submission" date="2017-02" db="UniProtKB">
        <authorList>
            <consortium name="WormBaseParasite"/>
        </authorList>
    </citation>
    <scope>IDENTIFICATION</scope>
</reference>
<proteinExistence type="inferred from homology"/>
<keyword evidence="6" id="KW-0407">Ion channel</keyword>
<keyword evidence="8" id="KW-1185">Reference proteome</keyword>
<dbReference type="Proteomes" id="UP000278807">
    <property type="component" value="Unassembled WGS sequence"/>
</dbReference>
<accession>A0A0R3TCG5</accession>
<dbReference type="InterPro" id="IPR000615">
    <property type="entry name" value="Bestrophin"/>
</dbReference>
<dbReference type="AlphaFoldDB" id="A0A0R3TCG5"/>
<keyword evidence="4 6" id="KW-0472">Membrane</keyword>
<keyword evidence="3 6" id="KW-1133">Transmembrane helix</keyword>
<sequence>MSIPYSWKIATNKRTAFLQLLMRWKGTIYKYILHDFCTFLLVYGLISVTYRYLMSDQSRRLVYLNVNLGLFDALCFVHRYFEYYCQYCAGYGHLIPVGLVVGFFVDVVVKRWWGQFQTIPWPDEIALLLSAYIPDDSVLTKQKMKTFMRYINLANTITLRLFCSRIKKRYAVDQILLADGMMTPSELKRLQNSAPSRKAAFYAAPLYWAGELVLEMRDSGLIMSDRAVELLYKGIAVIRAKGAKLIIYNMIINVPLGFTQVATITIYVYVIASTFSCQFLDTTQGYKRKLVDLYIPIFGMLRLIFFLGWIKVAEALINPFGEDPDDFAMDEYNERDVQVCILLLVVD</sequence>
<evidence type="ECO:0000256" key="5">
    <source>
        <dbReference type="ARBA" id="ARBA00034769"/>
    </source>
</evidence>
<dbReference type="GO" id="GO:0034707">
    <property type="term" value="C:chloride channel complex"/>
    <property type="evidence" value="ECO:0007669"/>
    <property type="project" value="UniProtKB-KW"/>
</dbReference>
<reference evidence="7 8" key="2">
    <citation type="submission" date="2018-11" db="EMBL/GenBank/DDBJ databases">
        <authorList>
            <consortium name="Pathogen Informatics"/>
        </authorList>
    </citation>
    <scope>NUCLEOTIDE SEQUENCE [LARGE SCALE GENOMIC DNA]</scope>
</reference>
<keyword evidence="6" id="KW-0406">Ion transport</keyword>
<evidence type="ECO:0000313" key="7">
    <source>
        <dbReference type="EMBL" id="VDO00612.1"/>
    </source>
</evidence>
<gene>
    <name evidence="7" type="ORF">HNAJ_LOCUS4752</name>
</gene>
<dbReference type="WBParaSite" id="HNAJ_0000475401-mRNA-1">
    <property type="protein sequence ID" value="HNAJ_0000475401-mRNA-1"/>
    <property type="gene ID" value="HNAJ_0000475401"/>
</dbReference>
<name>A0A0R3TCG5_RODNA</name>
<comment type="similarity">
    <text evidence="5 6">Belongs to the anion channel-forming bestrophin (TC 1.A.46) family. Calcium-sensitive chloride channel subfamily.</text>
</comment>
<feature type="transmembrane region" description="Helical" evidence="6">
    <location>
        <begin position="245"/>
        <end position="271"/>
    </location>
</feature>
<feature type="transmembrane region" description="Helical" evidence="6">
    <location>
        <begin position="291"/>
        <end position="310"/>
    </location>
</feature>
<dbReference type="PANTHER" id="PTHR10736">
    <property type="entry name" value="BESTROPHIN"/>
    <property type="match status" value="1"/>
</dbReference>